<evidence type="ECO:0000313" key="2">
    <source>
        <dbReference type="Proteomes" id="UP000595197"/>
    </source>
</evidence>
<accession>A0ABX7BAZ8</accession>
<keyword evidence="2" id="KW-1185">Reference proteome</keyword>
<dbReference type="EMBL" id="CP067420">
    <property type="protein sequence ID" value="QQP91347.1"/>
    <property type="molecule type" value="Genomic_DNA"/>
</dbReference>
<protein>
    <submittedName>
        <fullName evidence="1">Uncharacterized protein</fullName>
    </submittedName>
</protein>
<dbReference type="RefSeq" id="WP_201079162.1">
    <property type="nucleotide sequence ID" value="NZ_CP067420.1"/>
</dbReference>
<gene>
    <name evidence="1" type="ORF">IGS68_09120</name>
</gene>
<proteinExistence type="predicted"/>
<name>A0ABX7BAZ8_9PROT</name>
<reference evidence="1" key="1">
    <citation type="submission" date="2021-02" db="EMBL/GenBank/DDBJ databases">
        <title>Skermanella TT6 skin isolate.</title>
        <authorList>
            <person name="Lee K."/>
            <person name="Ganzorig M."/>
        </authorList>
    </citation>
    <scope>NUCLEOTIDE SEQUENCE</scope>
    <source>
        <strain evidence="1">TT6</strain>
    </source>
</reference>
<evidence type="ECO:0000313" key="1">
    <source>
        <dbReference type="EMBL" id="QQP91347.1"/>
    </source>
</evidence>
<sequence>MAYTLNELGRTLRAQLAEIVTGGDATAAAAADSFITWCTPGMPMEESDFDFAAKGLGTGATAEEEKRLLQQAYVFSTLVDFIPDVSGLLSIDKQVAVFRTSQARLSHMYGEILRLSKVVDQELSPENLAKLERWRGKLKTTRKIKDFITDEEKEVTEDSPAVAAYNKYFADFLAARLEYNNKRIQAAVATGAEGKSAVMDWSSNQPLYRMKVSQAEGNWAAMGYRNEVEQLWAAIGQMTARSMKLWKQRLLESLDDSKIAAVGPGQTFQYAMPIPGNFANAKGWTEYKVYSNKLTSEMEQKSRSWSAGGSAGWGLWHASAGVQSQSSQYTSDFSVSNFELGFELAQIPISRAWFYPEFFMNRGWTLDRGRGWNYDQFPSDGANPPKGNFVGYPTSIIFARKINIKSSEFASAYRAHTSSLSTSASAGWGPFTMRGNYSTSESGRSYESNASGESIAVPGMQIIGFVNRLVPKSPNPFPDIPAEAFE</sequence>
<dbReference type="Proteomes" id="UP000595197">
    <property type="component" value="Chromosome"/>
</dbReference>
<organism evidence="1 2">
    <name type="scientific">Skermanella cutis</name>
    <dbReference type="NCBI Taxonomy" id="2775420"/>
    <lineage>
        <taxon>Bacteria</taxon>
        <taxon>Pseudomonadati</taxon>
        <taxon>Pseudomonadota</taxon>
        <taxon>Alphaproteobacteria</taxon>
        <taxon>Rhodospirillales</taxon>
        <taxon>Azospirillaceae</taxon>
        <taxon>Skermanella</taxon>
    </lineage>
</organism>